<evidence type="ECO:0000256" key="2">
    <source>
        <dbReference type="SAM" id="Phobius"/>
    </source>
</evidence>
<dbReference type="PANTHER" id="PTHR46708:SF2">
    <property type="entry name" value="FIBRONECTIN TYPE-III DOMAIN-CONTAINING PROTEIN"/>
    <property type="match status" value="1"/>
</dbReference>
<proteinExistence type="predicted"/>
<feature type="domain" description="Fibronectin type-III" evidence="3">
    <location>
        <begin position="614"/>
        <end position="714"/>
    </location>
</feature>
<dbReference type="SUPFAM" id="SSF49265">
    <property type="entry name" value="Fibronectin type III"/>
    <property type="match status" value="5"/>
</dbReference>
<feature type="domain" description="Fibronectin type-III" evidence="3">
    <location>
        <begin position="195"/>
        <end position="295"/>
    </location>
</feature>
<protein>
    <recommendedName>
        <fullName evidence="3">Fibronectin type-III domain-containing protein</fullName>
    </recommendedName>
</protein>
<keyword evidence="2" id="KW-1133">Transmembrane helix</keyword>
<feature type="domain" description="Fibronectin type-III" evidence="3">
    <location>
        <begin position="299"/>
        <end position="403"/>
    </location>
</feature>
<dbReference type="PANTHER" id="PTHR46708">
    <property type="entry name" value="TENASCIN"/>
    <property type="match status" value="1"/>
</dbReference>
<dbReference type="PROSITE" id="PS50853">
    <property type="entry name" value="FN3"/>
    <property type="match status" value="5"/>
</dbReference>
<dbReference type="Gene3D" id="2.60.40.10">
    <property type="entry name" value="Immunoglobulins"/>
    <property type="match status" value="6"/>
</dbReference>
<sequence length="1250" mass="137552">MDLATQNEKPPPYAQYQCSDAAVTVVGANQPPSQVPPNKARRCQCTTTKSLGIAVTLCLTTTVAAITLFFLQRAELLPKAEHVRSTGLPDVTQLIVAGVKSGYVTLSWQRPKGRFDYYSVEVTEDQATSTSSNQHRLCVNGTVIRPEQTEVTCGPFDPCANLSCTVRTHLNGPPEHTSPGVTVADIFILARDAIPATNVTMTPESPSKTRLHWQRPEKEPGITESYSVNICSKFGSCDPTEKLSDCAEYVTTEMRTVFDSKVDTSYCVVIAAKIRCGMNEISSRQVATEIRTPLFDLPDVTDLRVLSVVDNAVTIAWKKPEARFDYYWIYIAVEDDQQGYDEMGIVGSCGNGTIIHPDQTQVTCTHLKPCAKVNVTLRAHRNGPPKSTSRGVSLQDIFMTGEEPDPPRNITIIGRSPSLTRLHWDPSAKVSGVFLQYSVKICSTFKSCARDADMSDCAEHQTYDSWLDFHSHVDTKYCVVVSASSQCGEHVLNGRPAVAQIRTPLLELPDILNLTVGVQSGHITLSWQRPQARFDYYFVEITDNSSAISSKHKLGLCANGTIVHPDQTQLICGPFEPCTKLSFTMRTHLNGPQELSSPGVTVKDILIPAEEPPPPRNITMVPTSRLRTRLQWDHPDKANFIIDSYSVKICRAFRTCVQVEHLSDCEEHVTSGTSITFNSTADTAYCVFVTAKTRCAQEEISSRPAVAEIWTPIFELADVSNLTTGGVKDGFITLSWQRPRGRFDYYSIEAFQNDVTSKILYNHKQGLCNNGTIIHRDQTEVTCGPFEPCTTLSFVVRTHLNGQPERISSGMALKDIFIPAEVPGAPRNISVVAESASQTQLHWHHPDKVAAVIESYNVKICRTFKTCDQAGNLGDCKEYETAETSVTFESAADTQYCILVTAKTRCGIDEVRSQPGVAEVRTPIFVPPDVTNLHVVSVGVNSFTAAWEKPKVSFDYYWVEVTSANNSRTGLTQGVVGSCVNGTIIHPDQTQVTCSQLKPCINVDFKVRTHISKPPARTSPGVSLKDIFIPGKAVGVRNLTVSSVGDDNFTLTWQKLEGCPEYYTVKMTEKSDGRSGNTSHGIVHCNNGAVITSSQTSVTCDQPLTCANATISVIPHVRGMPESSLNGDTLSGVYLFGKTPPPVTELKLEIIGERFLRITYKAPKECYSDFNHSIRPANNRAIARMVGCQVEKAMDRIKAACIIYACGKVNIGVQTKSIAPSGRVSAWTSLTEVDTMRQCRSRRPRSLKRY</sequence>
<name>A0A224YSD9_9ACAR</name>
<dbReference type="EMBL" id="GFPF01008699">
    <property type="protein sequence ID" value="MAA19845.1"/>
    <property type="molecule type" value="Transcribed_RNA"/>
</dbReference>
<keyword evidence="1" id="KW-0677">Repeat</keyword>
<dbReference type="CDD" id="cd00063">
    <property type="entry name" value="FN3"/>
    <property type="match status" value="2"/>
</dbReference>
<keyword evidence="2" id="KW-0812">Transmembrane</keyword>
<reference evidence="4" key="1">
    <citation type="journal article" date="2017" name="Parasit. Vectors">
        <title>Sialotranscriptomics of Rhipicephalus zambeziensis reveals intricate expression profiles of secretory proteins and suggests tight temporal transcriptional regulation during blood-feeding.</title>
        <authorList>
            <person name="de Castro M.H."/>
            <person name="de Klerk D."/>
            <person name="Pienaar R."/>
            <person name="Rees D.J.G."/>
            <person name="Mans B.J."/>
        </authorList>
    </citation>
    <scope>NUCLEOTIDE SEQUENCE</scope>
    <source>
        <tissue evidence="4">Salivary glands</tissue>
    </source>
</reference>
<evidence type="ECO:0000259" key="3">
    <source>
        <dbReference type="PROSITE" id="PS50853"/>
    </source>
</evidence>
<feature type="transmembrane region" description="Helical" evidence="2">
    <location>
        <begin position="51"/>
        <end position="71"/>
    </location>
</feature>
<evidence type="ECO:0000313" key="4">
    <source>
        <dbReference type="EMBL" id="MAA19845.1"/>
    </source>
</evidence>
<feature type="domain" description="Fibronectin type-III" evidence="3">
    <location>
        <begin position="406"/>
        <end position="506"/>
    </location>
</feature>
<dbReference type="AlphaFoldDB" id="A0A224YSD9"/>
<dbReference type="InterPro" id="IPR003961">
    <property type="entry name" value="FN3_dom"/>
</dbReference>
<dbReference type="SMART" id="SM00060">
    <property type="entry name" value="FN3"/>
    <property type="match status" value="10"/>
</dbReference>
<feature type="domain" description="Fibronectin type-III" evidence="3">
    <location>
        <begin position="825"/>
        <end position="929"/>
    </location>
</feature>
<dbReference type="InterPro" id="IPR050991">
    <property type="entry name" value="ECM_Regulatory_Proteins"/>
</dbReference>
<accession>A0A224YSD9</accession>
<evidence type="ECO:0000256" key="1">
    <source>
        <dbReference type="ARBA" id="ARBA00022737"/>
    </source>
</evidence>
<dbReference type="InterPro" id="IPR036116">
    <property type="entry name" value="FN3_sf"/>
</dbReference>
<keyword evidence="2" id="KW-0472">Membrane</keyword>
<organism evidence="4">
    <name type="scientific">Rhipicephalus zambeziensis</name>
    <dbReference type="NCBI Taxonomy" id="60191"/>
    <lineage>
        <taxon>Eukaryota</taxon>
        <taxon>Metazoa</taxon>
        <taxon>Ecdysozoa</taxon>
        <taxon>Arthropoda</taxon>
        <taxon>Chelicerata</taxon>
        <taxon>Arachnida</taxon>
        <taxon>Acari</taxon>
        <taxon>Parasitiformes</taxon>
        <taxon>Ixodida</taxon>
        <taxon>Ixodoidea</taxon>
        <taxon>Ixodidae</taxon>
        <taxon>Rhipicephalinae</taxon>
        <taxon>Rhipicephalus</taxon>
        <taxon>Rhipicephalus</taxon>
    </lineage>
</organism>
<dbReference type="InterPro" id="IPR013783">
    <property type="entry name" value="Ig-like_fold"/>
</dbReference>